<evidence type="ECO:0000259" key="5">
    <source>
        <dbReference type="PROSITE" id="PS50893"/>
    </source>
</evidence>
<keyword evidence="2" id="KW-0813">Transport</keyword>
<dbReference type="PANTHER" id="PTHR42788:SF13">
    <property type="entry name" value="ALIPHATIC SULFONATES IMPORT ATP-BINDING PROTEIN SSUB"/>
    <property type="match status" value="1"/>
</dbReference>
<evidence type="ECO:0000256" key="1">
    <source>
        <dbReference type="ARBA" id="ARBA00005417"/>
    </source>
</evidence>
<keyword evidence="4 6" id="KW-0067">ATP-binding</keyword>
<dbReference type="EMBL" id="JAMSKV010000004">
    <property type="protein sequence ID" value="MCQ8278005.1"/>
    <property type="molecule type" value="Genomic_DNA"/>
</dbReference>
<proteinExistence type="inferred from homology"/>
<feature type="domain" description="ABC transporter" evidence="5">
    <location>
        <begin position="14"/>
        <end position="235"/>
    </location>
</feature>
<sequence>MDFPGQTQSPPPALHLRALSLVYDKRVLFGDLDLTVAAGRFTVLLGPSGVGKSSLLKIAAGLIPAQTGSVEADDGKPLAGRIAFMGQQDLLFPWADALGNVSVGARLRGETPDLDRARALLAEVGLADRAASLPHTLSGGMRQRVALARTLFEDRPLVLMDEPFSALDAANRARMQELAVRLLRGRTVLMITHDPLEACRMGDTLVVLDGAPARLDAPLTVPGEAPRPPDDPAVLQLQGALLRRLMR</sequence>
<dbReference type="Proteomes" id="UP001524587">
    <property type="component" value="Unassembled WGS sequence"/>
</dbReference>
<evidence type="ECO:0000313" key="6">
    <source>
        <dbReference type="EMBL" id="MCQ8278005.1"/>
    </source>
</evidence>
<dbReference type="InterPro" id="IPR050166">
    <property type="entry name" value="ABC_transporter_ATP-bind"/>
</dbReference>
<name>A0ABT1W547_9PROT</name>
<evidence type="ECO:0000256" key="2">
    <source>
        <dbReference type="ARBA" id="ARBA00022448"/>
    </source>
</evidence>
<evidence type="ECO:0000256" key="4">
    <source>
        <dbReference type="ARBA" id="ARBA00022840"/>
    </source>
</evidence>
<dbReference type="PROSITE" id="PS00211">
    <property type="entry name" value="ABC_TRANSPORTER_1"/>
    <property type="match status" value="1"/>
</dbReference>
<dbReference type="PROSITE" id="PS50893">
    <property type="entry name" value="ABC_TRANSPORTER_2"/>
    <property type="match status" value="1"/>
</dbReference>
<dbReference type="InterPro" id="IPR017871">
    <property type="entry name" value="ABC_transporter-like_CS"/>
</dbReference>
<dbReference type="RefSeq" id="WP_422863470.1">
    <property type="nucleotide sequence ID" value="NZ_JAMSKV010000004.1"/>
</dbReference>
<keyword evidence="7" id="KW-1185">Reference proteome</keyword>
<evidence type="ECO:0000256" key="3">
    <source>
        <dbReference type="ARBA" id="ARBA00022741"/>
    </source>
</evidence>
<dbReference type="InterPro" id="IPR003593">
    <property type="entry name" value="AAA+_ATPase"/>
</dbReference>
<dbReference type="Gene3D" id="3.40.50.300">
    <property type="entry name" value="P-loop containing nucleotide triphosphate hydrolases"/>
    <property type="match status" value="1"/>
</dbReference>
<dbReference type="Pfam" id="PF00005">
    <property type="entry name" value="ABC_tran"/>
    <property type="match status" value="1"/>
</dbReference>
<evidence type="ECO:0000313" key="7">
    <source>
        <dbReference type="Proteomes" id="UP001524587"/>
    </source>
</evidence>
<dbReference type="InterPro" id="IPR003439">
    <property type="entry name" value="ABC_transporter-like_ATP-bd"/>
</dbReference>
<dbReference type="PANTHER" id="PTHR42788">
    <property type="entry name" value="TAURINE IMPORT ATP-BINDING PROTEIN-RELATED"/>
    <property type="match status" value="1"/>
</dbReference>
<comment type="caution">
    <text evidence="6">The sequence shown here is derived from an EMBL/GenBank/DDBJ whole genome shotgun (WGS) entry which is preliminary data.</text>
</comment>
<dbReference type="SMART" id="SM00382">
    <property type="entry name" value="AAA"/>
    <property type="match status" value="1"/>
</dbReference>
<accession>A0ABT1W547</accession>
<comment type="similarity">
    <text evidence="1">Belongs to the ABC transporter superfamily.</text>
</comment>
<dbReference type="SUPFAM" id="SSF52540">
    <property type="entry name" value="P-loop containing nucleoside triphosphate hydrolases"/>
    <property type="match status" value="1"/>
</dbReference>
<keyword evidence="3" id="KW-0547">Nucleotide-binding</keyword>
<dbReference type="InterPro" id="IPR027417">
    <property type="entry name" value="P-loop_NTPase"/>
</dbReference>
<dbReference type="GO" id="GO:0005524">
    <property type="term" value="F:ATP binding"/>
    <property type="evidence" value="ECO:0007669"/>
    <property type="project" value="UniProtKB-KW"/>
</dbReference>
<gene>
    <name evidence="6" type="ORF">NFI95_06040</name>
</gene>
<organism evidence="6 7">
    <name type="scientific">Endosaccharibacter trunci</name>
    <dbReference type="NCBI Taxonomy" id="2812733"/>
    <lineage>
        <taxon>Bacteria</taxon>
        <taxon>Pseudomonadati</taxon>
        <taxon>Pseudomonadota</taxon>
        <taxon>Alphaproteobacteria</taxon>
        <taxon>Acetobacterales</taxon>
        <taxon>Acetobacteraceae</taxon>
        <taxon>Endosaccharibacter</taxon>
    </lineage>
</organism>
<reference evidence="6 7" key="1">
    <citation type="submission" date="2022-06" db="EMBL/GenBank/DDBJ databases">
        <title>Endosaccharibacter gen. nov., sp. nov., endophytic bacteria isolated from sugarcane.</title>
        <authorList>
            <person name="Pitiwittayakul N."/>
            <person name="Yukphan P."/>
            <person name="Charoenyingcharoen P."/>
            <person name="Tanasupawat S."/>
        </authorList>
    </citation>
    <scope>NUCLEOTIDE SEQUENCE [LARGE SCALE GENOMIC DNA]</scope>
    <source>
        <strain evidence="6 7">KSS8</strain>
    </source>
</reference>
<protein>
    <submittedName>
        <fullName evidence="6">ABC transporter ATP-binding protein</fullName>
    </submittedName>
</protein>